<reference evidence="3 4" key="1">
    <citation type="submission" date="2018-01" db="EMBL/GenBank/DDBJ databases">
        <title>Genome characterization of the sugarcane-associated fungus Trichoderma ghanense CCMA-1212 and their application in lignocelulose bioconversion.</title>
        <authorList>
            <person name="Steindorff A.S."/>
            <person name="Mendes T.D."/>
            <person name="Vilela E.S.D."/>
            <person name="Rodrigues D.S."/>
            <person name="Formighieri E.F."/>
            <person name="Melo I.S."/>
            <person name="Favaro L.C.L."/>
        </authorList>
    </citation>
    <scope>NUCLEOTIDE SEQUENCE [LARGE SCALE GENOMIC DNA]</scope>
    <source>
        <strain evidence="3 4">CCMA-1212</strain>
    </source>
</reference>
<keyword evidence="2" id="KW-0812">Transmembrane</keyword>
<dbReference type="EMBL" id="PPTA01000024">
    <property type="protein sequence ID" value="TFA98033.1"/>
    <property type="molecule type" value="Genomic_DNA"/>
</dbReference>
<keyword evidence="2" id="KW-0472">Membrane</keyword>
<dbReference type="RefSeq" id="XP_073554235.1">
    <property type="nucleotide sequence ID" value="XM_073707248.1"/>
</dbReference>
<evidence type="ECO:0000256" key="2">
    <source>
        <dbReference type="SAM" id="Phobius"/>
    </source>
</evidence>
<evidence type="ECO:0000256" key="1">
    <source>
        <dbReference type="SAM" id="MobiDB-lite"/>
    </source>
</evidence>
<accession>A0ABY2GRE9</accession>
<feature type="region of interest" description="Disordered" evidence="1">
    <location>
        <begin position="128"/>
        <end position="155"/>
    </location>
</feature>
<feature type="compositionally biased region" description="Basic residues" evidence="1">
    <location>
        <begin position="128"/>
        <end position="137"/>
    </location>
</feature>
<keyword evidence="4" id="KW-1185">Reference proteome</keyword>
<feature type="transmembrane region" description="Helical" evidence="2">
    <location>
        <begin position="79"/>
        <end position="102"/>
    </location>
</feature>
<evidence type="ECO:0000313" key="4">
    <source>
        <dbReference type="Proteomes" id="UP001642720"/>
    </source>
</evidence>
<comment type="caution">
    <text evidence="3">The sequence shown here is derived from an EMBL/GenBank/DDBJ whole genome shotgun (WGS) entry which is preliminary data.</text>
</comment>
<proteinExistence type="predicted"/>
<gene>
    <name evidence="3" type="ORF">CCMA1212_010196</name>
</gene>
<dbReference type="GeneID" id="300581698"/>
<sequence length="155" mass="16618">MSSRRHAARGEHPAWGVLNKILASGRRDALVANAKSGKSRPSLPAEFADPTADGSCPNTGLVLVATILRVFLSQTFPSLVSLVSSSFIITLFAVSFVAFPLLHLHLRISLIVCISTIEVASSARLTTRRPAQKRRVTSGKYPPEAPAAPGKSYLR</sequence>
<dbReference type="Proteomes" id="UP001642720">
    <property type="component" value="Unassembled WGS sequence"/>
</dbReference>
<name>A0ABY2GRE9_9HYPO</name>
<feature type="transmembrane region" description="Helical" evidence="2">
    <location>
        <begin position="108"/>
        <end position="125"/>
    </location>
</feature>
<organism evidence="3 4">
    <name type="scientific">Trichoderma ghanense</name>
    <dbReference type="NCBI Taxonomy" id="65468"/>
    <lineage>
        <taxon>Eukaryota</taxon>
        <taxon>Fungi</taxon>
        <taxon>Dikarya</taxon>
        <taxon>Ascomycota</taxon>
        <taxon>Pezizomycotina</taxon>
        <taxon>Sordariomycetes</taxon>
        <taxon>Hypocreomycetidae</taxon>
        <taxon>Hypocreales</taxon>
        <taxon>Hypocreaceae</taxon>
        <taxon>Trichoderma</taxon>
    </lineage>
</organism>
<keyword evidence="2" id="KW-1133">Transmembrane helix</keyword>
<protein>
    <submittedName>
        <fullName evidence="3">Uncharacterized protein</fullName>
    </submittedName>
</protein>
<evidence type="ECO:0000313" key="3">
    <source>
        <dbReference type="EMBL" id="TFA98033.1"/>
    </source>
</evidence>